<feature type="domain" description="USP" evidence="9">
    <location>
        <begin position="105"/>
        <end position="573"/>
    </location>
</feature>
<dbReference type="PROSITE" id="PS50235">
    <property type="entry name" value="USP_3"/>
    <property type="match status" value="1"/>
</dbReference>
<dbReference type="Gene3D" id="3.10.20.90">
    <property type="entry name" value="Phosphatidylinositol 3-kinase Catalytic Subunit, Chain A, domain 1"/>
    <property type="match status" value="1"/>
</dbReference>
<dbReference type="InterPro" id="IPR029071">
    <property type="entry name" value="Ubiquitin-like_domsf"/>
</dbReference>
<evidence type="ECO:0000256" key="5">
    <source>
        <dbReference type="ARBA" id="ARBA00022807"/>
    </source>
</evidence>
<dbReference type="GO" id="GO:0070628">
    <property type="term" value="F:proteasome binding"/>
    <property type="evidence" value="ECO:0007669"/>
    <property type="project" value="TreeGrafter"/>
</dbReference>
<reference evidence="10 11" key="1">
    <citation type="journal article" date="2020" name="ISME J.">
        <title>Uncovering the hidden diversity of litter-decomposition mechanisms in mushroom-forming fungi.</title>
        <authorList>
            <person name="Floudas D."/>
            <person name="Bentzer J."/>
            <person name="Ahren D."/>
            <person name="Johansson T."/>
            <person name="Persson P."/>
            <person name="Tunlid A."/>
        </authorList>
    </citation>
    <scope>NUCLEOTIDE SEQUENCE [LARGE SCALE GENOMIC DNA]</scope>
    <source>
        <strain evidence="10 11">CBS 175.51</strain>
    </source>
</reference>
<dbReference type="InterPro" id="IPR001394">
    <property type="entry name" value="Peptidase_C19_UCH"/>
</dbReference>
<comment type="caution">
    <text evidence="10">The sequence shown here is derived from an EMBL/GenBank/DDBJ whole genome shotgun (WGS) entry which is preliminary data.</text>
</comment>
<gene>
    <name evidence="10" type="ORF">D9611_001008</name>
</gene>
<dbReference type="InterPro" id="IPR028889">
    <property type="entry name" value="USP"/>
</dbReference>
<keyword evidence="4 6" id="KW-0378">Hydrolase</keyword>
<dbReference type="InterPro" id="IPR000626">
    <property type="entry name" value="Ubiquitin-like_dom"/>
</dbReference>
<evidence type="ECO:0000256" key="7">
    <source>
        <dbReference type="SAM" id="MobiDB-lite"/>
    </source>
</evidence>
<comment type="similarity">
    <text evidence="6">Belongs to the peptidase C19 family.</text>
</comment>
<protein>
    <recommendedName>
        <fullName evidence="6">Ubiquitin carboxyl-terminal hydrolase</fullName>
        <ecNumber evidence="6">3.4.19.12</ecNumber>
    </recommendedName>
</protein>
<dbReference type="Gene3D" id="3.90.70.10">
    <property type="entry name" value="Cysteine proteinases"/>
    <property type="match status" value="1"/>
</dbReference>
<evidence type="ECO:0000259" key="8">
    <source>
        <dbReference type="PROSITE" id="PS50053"/>
    </source>
</evidence>
<proteinExistence type="inferred from homology"/>
<comment type="catalytic activity">
    <reaction evidence="1 6">
        <text>Thiol-dependent hydrolysis of ester, thioester, amide, peptide and isopeptide bonds formed by the C-terminal Gly of ubiquitin (a 76-residue protein attached to proteins as an intracellular targeting signal).</text>
        <dbReference type="EC" id="3.4.19.12"/>
    </reaction>
</comment>
<keyword evidence="3 6" id="KW-0833">Ubl conjugation pathway</keyword>
<dbReference type="GO" id="GO:0061136">
    <property type="term" value="P:regulation of proteasomal protein catabolic process"/>
    <property type="evidence" value="ECO:0007669"/>
    <property type="project" value="TreeGrafter"/>
</dbReference>
<dbReference type="InterPro" id="IPR044635">
    <property type="entry name" value="UBP14-like"/>
</dbReference>
<accession>A0A8H5BNV8</accession>
<dbReference type="Pfam" id="PF00240">
    <property type="entry name" value="ubiquitin"/>
    <property type="match status" value="1"/>
</dbReference>
<evidence type="ECO:0000313" key="11">
    <source>
        <dbReference type="Proteomes" id="UP000541558"/>
    </source>
</evidence>
<dbReference type="PANTHER" id="PTHR43982">
    <property type="entry name" value="UBIQUITIN CARBOXYL-TERMINAL HYDROLASE"/>
    <property type="match status" value="1"/>
</dbReference>
<feature type="domain" description="Ubiquitin-like" evidence="8">
    <location>
        <begin position="4"/>
        <end position="72"/>
    </location>
</feature>
<dbReference type="GO" id="GO:0004843">
    <property type="term" value="F:cysteine-type deubiquitinase activity"/>
    <property type="evidence" value="ECO:0007669"/>
    <property type="project" value="UniProtKB-UniRule"/>
</dbReference>
<dbReference type="SUPFAM" id="SSF54001">
    <property type="entry name" value="Cysteine proteinases"/>
    <property type="match status" value="1"/>
</dbReference>
<dbReference type="EMBL" id="JAACJK010000163">
    <property type="protein sequence ID" value="KAF5326559.1"/>
    <property type="molecule type" value="Genomic_DNA"/>
</dbReference>
<sequence>MAPIQVNVKNAGKVHEVQLDTDLPPSVFKEAVYQVTGVPVDRMKVMVKGGVLKDDSNWKKIAPKAGQTFMVIGAAGELPKAPEKPIVFLEDMDDSELAEALAKPVGLRNLGNTCYMNATVQALRAVPELQTALSAPSLHSATPLPGALRDMYHNMSRTTDSVTPVGFLQVLRQVNPQFGEVDRSEKKSGMGMAMGYAQQDAEECYSAIVNSLRNVPGLNSEGKVVSTSAQASLGEGRFVDQYMMGVMRRELSCDEAPEEPHAVSEEAVLKIECNINGQTNFMASGILSSLDTKIEKNSSSLGRQAVYSQKSRLARLPAYLSVHMVRFAWRQDIGKKAKIMRRVKFPLEFDALDLATDELQKKLIPVSRKLKEVERERAERRKIRKKTKVVQPAAPAASTSTSTPATPAAEGEADVEMADADKGGELEPESVYHAKEVAELDALVSPDLKTDVGSSAAGLYELVAIITHKGAAADAGHYIGFVKKNVFHPVKGTSAAAAAAAAASSSAETQGQVVGDAASSGGAAIAVAEIEEDDEDWYKFDDDKVSVFPVEKIPTLEGGGEDSSAYVLLYRSKSIR</sequence>
<dbReference type="InterPro" id="IPR038765">
    <property type="entry name" value="Papain-like_cys_pep_sf"/>
</dbReference>
<dbReference type="PROSITE" id="PS50053">
    <property type="entry name" value="UBIQUITIN_2"/>
    <property type="match status" value="1"/>
</dbReference>
<evidence type="ECO:0000256" key="6">
    <source>
        <dbReference type="RuleBase" id="RU366025"/>
    </source>
</evidence>
<evidence type="ECO:0000313" key="10">
    <source>
        <dbReference type="EMBL" id="KAF5326559.1"/>
    </source>
</evidence>
<dbReference type="EC" id="3.4.19.12" evidence="6"/>
<feature type="region of interest" description="Disordered" evidence="7">
    <location>
        <begin position="377"/>
        <end position="415"/>
    </location>
</feature>
<dbReference type="OrthoDB" id="333239at2759"/>
<dbReference type="GO" id="GO:0016579">
    <property type="term" value="P:protein deubiquitination"/>
    <property type="evidence" value="ECO:0007669"/>
    <property type="project" value="InterPro"/>
</dbReference>
<evidence type="ECO:0000259" key="9">
    <source>
        <dbReference type="PROSITE" id="PS50235"/>
    </source>
</evidence>
<dbReference type="SMART" id="SM00213">
    <property type="entry name" value="UBQ"/>
    <property type="match status" value="1"/>
</dbReference>
<dbReference type="AlphaFoldDB" id="A0A8H5BNV8"/>
<feature type="compositionally biased region" description="Low complexity" evidence="7">
    <location>
        <begin position="392"/>
        <end position="409"/>
    </location>
</feature>
<dbReference type="Proteomes" id="UP000541558">
    <property type="component" value="Unassembled WGS sequence"/>
</dbReference>
<dbReference type="InterPro" id="IPR018200">
    <property type="entry name" value="USP_CS"/>
</dbReference>
<dbReference type="PROSITE" id="PS00973">
    <property type="entry name" value="USP_2"/>
    <property type="match status" value="1"/>
</dbReference>
<dbReference type="CDD" id="cd16104">
    <property type="entry name" value="Ubl_USP14_like"/>
    <property type="match status" value="1"/>
</dbReference>
<organism evidence="10 11">
    <name type="scientific">Ephemerocybe angulata</name>
    <dbReference type="NCBI Taxonomy" id="980116"/>
    <lineage>
        <taxon>Eukaryota</taxon>
        <taxon>Fungi</taxon>
        <taxon>Dikarya</taxon>
        <taxon>Basidiomycota</taxon>
        <taxon>Agaricomycotina</taxon>
        <taxon>Agaricomycetes</taxon>
        <taxon>Agaricomycetidae</taxon>
        <taxon>Agaricales</taxon>
        <taxon>Agaricineae</taxon>
        <taxon>Psathyrellaceae</taxon>
        <taxon>Ephemerocybe</taxon>
    </lineage>
</organism>
<dbReference type="Pfam" id="PF00443">
    <property type="entry name" value="UCH"/>
    <property type="match status" value="1"/>
</dbReference>
<keyword evidence="2 6" id="KW-0645">Protease</keyword>
<dbReference type="SUPFAM" id="SSF54236">
    <property type="entry name" value="Ubiquitin-like"/>
    <property type="match status" value="1"/>
</dbReference>
<dbReference type="PANTHER" id="PTHR43982:SF1">
    <property type="entry name" value="UBIQUITIN CARBOXYL-TERMINAL HYDROLASE 14"/>
    <property type="match status" value="1"/>
</dbReference>
<keyword evidence="11" id="KW-1185">Reference proteome</keyword>
<name>A0A8H5BNV8_9AGAR</name>
<evidence type="ECO:0000256" key="2">
    <source>
        <dbReference type="ARBA" id="ARBA00022670"/>
    </source>
</evidence>
<dbReference type="GO" id="GO:0043161">
    <property type="term" value="P:proteasome-mediated ubiquitin-dependent protein catabolic process"/>
    <property type="evidence" value="ECO:0007669"/>
    <property type="project" value="InterPro"/>
</dbReference>
<keyword evidence="5 6" id="KW-0788">Thiol protease</keyword>
<dbReference type="PROSITE" id="PS00972">
    <property type="entry name" value="USP_1"/>
    <property type="match status" value="1"/>
</dbReference>
<evidence type="ECO:0000256" key="3">
    <source>
        <dbReference type="ARBA" id="ARBA00022786"/>
    </source>
</evidence>
<evidence type="ECO:0000256" key="4">
    <source>
        <dbReference type="ARBA" id="ARBA00022801"/>
    </source>
</evidence>
<evidence type="ECO:0000256" key="1">
    <source>
        <dbReference type="ARBA" id="ARBA00000707"/>
    </source>
</evidence>